<dbReference type="OrthoDB" id="377448at2759"/>
<evidence type="ECO:0000256" key="1">
    <source>
        <dbReference type="SAM" id="MobiDB-lite"/>
    </source>
</evidence>
<dbReference type="AlphaFoldDB" id="W7ABJ3"/>
<evidence type="ECO:0000313" key="3">
    <source>
        <dbReference type="Proteomes" id="UP000030640"/>
    </source>
</evidence>
<protein>
    <submittedName>
        <fullName evidence="2">Uncharacterized protein</fullName>
    </submittedName>
</protein>
<proteinExistence type="predicted"/>
<dbReference type="RefSeq" id="XP_008816917.1">
    <property type="nucleotide sequence ID" value="XM_008818695.1"/>
</dbReference>
<keyword evidence="3" id="KW-1185">Reference proteome</keyword>
<dbReference type="GeneID" id="20038377"/>
<reference evidence="2 3" key="1">
    <citation type="submission" date="2013-02" db="EMBL/GenBank/DDBJ databases">
        <title>The Genome Sequence of Plasmodium inui San Antonio 1.</title>
        <authorList>
            <consortium name="The Broad Institute Genome Sequencing Platform"/>
            <consortium name="The Broad Institute Genome Sequencing Center for Infectious Disease"/>
            <person name="Neafsey D."/>
            <person name="Cheeseman I."/>
            <person name="Volkman S."/>
            <person name="Adams J."/>
            <person name="Walker B."/>
            <person name="Young S.K."/>
            <person name="Zeng Q."/>
            <person name="Gargeya S."/>
            <person name="Fitzgerald M."/>
            <person name="Haas B."/>
            <person name="Abouelleil A."/>
            <person name="Alvarado L."/>
            <person name="Arachchi H.M."/>
            <person name="Berlin A.M."/>
            <person name="Chapman S.B."/>
            <person name="Dewar J."/>
            <person name="Goldberg J."/>
            <person name="Griggs A."/>
            <person name="Gujja S."/>
            <person name="Hansen M."/>
            <person name="Howarth C."/>
            <person name="Imamovic A."/>
            <person name="Larimer J."/>
            <person name="McCowan C."/>
            <person name="Murphy C."/>
            <person name="Neiman D."/>
            <person name="Pearson M."/>
            <person name="Priest M."/>
            <person name="Roberts A."/>
            <person name="Saif S."/>
            <person name="Shea T."/>
            <person name="Sisk P."/>
            <person name="Sykes S."/>
            <person name="Wortman J."/>
            <person name="Nusbaum C."/>
            <person name="Birren B."/>
        </authorList>
    </citation>
    <scope>NUCLEOTIDE SEQUENCE [LARGE SCALE GENOMIC DNA]</scope>
    <source>
        <strain evidence="2 3">San Antonio 1</strain>
    </source>
</reference>
<dbReference type="Proteomes" id="UP000030640">
    <property type="component" value="Unassembled WGS sequence"/>
</dbReference>
<evidence type="ECO:0000313" key="2">
    <source>
        <dbReference type="EMBL" id="EUD66469.1"/>
    </source>
</evidence>
<dbReference type="EMBL" id="KI965471">
    <property type="protein sequence ID" value="EUD66469.1"/>
    <property type="molecule type" value="Genomic_DNA"/>
</dbReference>
<dbReference type="VEuPathDB" id="PlasmoDB:C922_03103"/>
<organism evidence="2 3">
    <name type="scientific">Plasmodium inui San Antonio 1</name>
    <dbReference type="NCBI Taxonomy" id="1237626"/>
    <lineage>
        <taxon>Eukaryota</taxon>
        <taxon>Sar</taxon>
        <taxon>Alveolata</taxon>
        <taxon>Apicomplexa</taxon>
        <taxon>Aconoidasida</taxon>
        <taxon>Haemosporida</taxon>
        <taxon>Plasmodiidae</taxon>
        <taxon>Plasmodium</taxon>
        <taxon>Plasmodium (Plasmodium)</taxon>
    </lineage>
</organism>
<name>W7ABJ3_9APIC</name>
<feature type="region of interest" description="Disordered" evidence="1">
    <location>
        <begin position="63"/>
        <end position="83"/>
    </location>
</feature>
<accession>W7ABJ3</accession>
<sequence>MCDFIRERNKGINYVDYLFGQRDVVNYELFFKERHFQFDIYRSDCTGWPRGMDNKVNKIRVKEKSGGQENYPNDREEQISQENGEKTKMVNLEDLFQNWYSEDLYRWKRRLSLYWKKLSSLKREMCRQCARRLKKDMEKNEHSGCVEGDDYNEAGRNPLEGKKNRMTYEVNRFSEGATMSCLTRNGHCQSGAEKIMSAKFMATLKKYKKIRNIGNRNNYTKEVNKVDRIFGNKKRTMMDEFGRISSFLQHLDLINTLKNFLNPYVRNSLWFYIITLYINRQYEMNPGKFLTQPELLITIFYICFCKGGGDYLGNYLASFQIESDGLRDVVVDVFAYKQLLSFVQDRFQINVEIPFNLEGVQNVYNGLIKLREKKFTGMDGDVQDKLYELSIILHASISSNFNEGVNQILFKFVRYVDDMRRITRVV</sequence>
<gene>
    <name evidence="2" type="ORF">C922_03103</name>
</gene>